<feature type="signal peptide" evidence="9">
    <location>
        <begin position="1"/>
        <end position="25"/>
    </location>
</feature>
<keyword evidence="4 8" id="KW-0378">Hydrolase</keyword>
<evidence type="ECO:0000256" key="4">
    <source>
        <dbReference type="ARBA" id="ARBA00022801"/>
    </source>
</evidence>
<dbReference type="EMBL" id="RSCD01000001">
    <property type="protein sequence ID" value="RSH95694.1"/>
    <property type="molecule type" value="Genomic_DNA"/>
</dbReference>
<evidence type="ECO:0000313" key="12">
    <source>
        <dbReference type="Proteomes" id="UP000279259"/>
    </source>
</evidence>
<dbReference type="STRING" id="1890683.A0A427YX91"/>
<feature type="chain" id="PRO_5018813978" description="Lysophospholipase" evidence="9">
    <location>
        <begin position="26"/>
        <end position="634"/>
    </location>
</feature>
<evidence type="ECO:0000256" key="9">
    <source>
        <dbReference type="RuleBase" id="RU362103"/>
    </source>
</evidence>
<keyword evidence="3 9" id="KW-0732">Signal</keyword>
<dbReference type="GO" id="GO:0005829">
    <property type="term" value="C:cytosol"/>
    <property type="evidence" value="ECO:0007669"/>
    <property type="project" value="TreeGrafter"/>
</dbReference>
<dbReference type="GO" id="GO:0004622">
    <property type="term" value="F:phosphatidylcholine lysophospholipase activity"/>
    <property type="evidence" value="ECO:0007669"/>
    <property type="project" value="UniProtKB-EC"/>
</dbReference>
<dbReference type="Proteomes" id="UP000279259">
    <property type="component" value="Unassembled WGS sequence"/>
</dbReference>
<evidence type="ECO:0000256" key="2">
    <source>
        <dbReference type="ARBA" id="ARBA00013274"/>
    </source>
</evidence>
<dbReference type="GO" id="GO:0004623">
    <property type="term" value="F:phospholipase A2 activity"/>
    <property type="evidence" value="ECO:0007669"/>
    <property type="project" value="TreeGrafter"/>
</dbReference>
<evidence type="ECO:0000256" key="6">
    <source>
        <dbReference type="ARBA" id="ARBA00023098"/>
    </source>
</evidence>
<keyword evidence="5 8" id="KW-0442">Lipid degradation</keyword>
<evidence type="ECO:0000256" key="3">
    <source>
        <dbReference type="ARBA" id="ARBA00022729"/>
    </source>
</evidence>
<comment type="catalytic activity">
    <reaction evidence="9">
        <text>a 1-acyl-sn-glycero-3-phosphocholine + H2O = sn-glycerol 3-phosphocholine + a fatty acid + H(+)</text>
        <dbReference type="Rhea" id="RHEA:15177"/>
        <dbReference type="ChEBI" id="CHEBI:15377"/>
        <dbReference type="ChEBI" id="CHEBI:15378"/>
        <dbReference type="ChEBI" id="CHEBI:16870"/>
        <dbReference type="ChEBI" id="CHEBI:28868"/>
        <dbReference type="ChEBI" id="CHEBI:58168"/>
        <dbReference type="EC" id="3.1.1.5"/>
    </reaction>
</comment>
<dbReference type="SMART" id="SM00022">
    <property type="entry name" value="PLAc"/>
    <property type="match status" value="1"/>
</dbReference>
<dbReference type="OrthoDB" id="4084751at2759"/>
<dbReference type="InterPro" id="IPR002642">
    <property type="entry name" value="LysoPLipase_cat_dom"/>
</dbReference>
<evidence type="ECO:0000259" key="10">
    <source>
        <dbReference type="PROSITE" id="PS51210"/>
    </source>
</evidence>
<evidence type="ECO:0000256" key="5">
    <source>
        <dbReference type="ARBA" id="ARBA00022963"/>
    </source>
</evidence>
<dbReference type="PANTHER" id="PTHR10728">
    <property type="entry name" value="CYTOSOLIC PHOSPHOLIPASE A2"/>
    <property type="match status" value="1"/>
</dbReference>
<dbReference type="Gene3D" id="3.40.1090.10">
    <property type="entry name" value="Cytosolic phospholipase A2 catalytic domain"/>
    <property type="match status" value="1"/>
</dbReference>
<name>A0A427YX91_9TREE</name>
<accession>A0A427YX91</accession>
<dbReference type="EC" id="3.1.1.5" evidence="2 9"/>
<feature type="domain" description="PLA2c" evidence="10">
    <location>
        <begin position="40"/>
        <end position="606"/>
    </location>
</feature>
<evidence type="ECO:0000256" key="1">
    <source>
        <dbReference type="ARBA" id="ARBA00008780"/>
    </source>
</evidence>
<sequence>MRLRETMILTSFVLAFCAIAGAAISSPFTPSGNYTPTFVECPSNTEFVRSASRGLAQGEQAWLQKRRSNVVPALEQYLNTAGIDGFDVGSYLSCLDGDLDSAVPVIGLTLSGGGTRAQISGLGLYQAMDGRYAPAVEAGTGGLLQAITYVAGLSGGGIATTQLGIHGFPLLSDLIANNNFNLTLNSSAFGELVGKAELGFPLTIADIFGIAAIYNGLIPFGGSTADPMSFTWSGIQAQPAFQKGSIPMSILMANEVIPPGVDGSNAFNSPNGTILLPAEGSNTVYEFTPFEFGSWTGRVQAFAELDYLGTTLYGGDPVNTTLCVLGYDAATFLGGITTAAINFWFAENESNGTVGQFAKRQDIPYPANEDTIEQERVAAINAPLVADLPEFAGLLETNVSDILYALVPNPFFGYDKGVDAGASSQAELYLVDGSETGQLNPIWPLLQPERGLDLIIVSDNGGTELSSGWMNGTSLRNTYLAAEAQGLPFPKIPSVNTMLNLNYTSKPVLYGCWEPDVPIVLYAADFPYTAYTNLSFIVTSVTNSQVTDLSSNGLALFSQDSNRRADGWTQCIACAAVDRSLSRIGWSRPDACEKCFKKYCWDGTVDDRQPSFLEPALVLDPSLTWAEWNPTVFY</sequence>
<evidence type="ECO:0000256" key="7">
    <source>
        <dbReference type="ARBA" id="ARBA00023180"/>
    </source>
</evidence>
<comment type="caution">
    <text evidence="11">The sequence shown here is derived from an EMBL/GenBank/DDBJ whole genome shotgun (WGS) entry which is preliminary data.</text>
</comment>
<dbReference type="GO" id="GO:0046475">
    <property type="term" value="P:glycerophospholipid catabolic process"/>
    <property type="evidence" value="ECO:0007669"/>
    <property type="project" value="TreeGrafter"/>
</dbReference>
<keyword evidence="7" id="KW-0325">Glycoprotein</keyword>
<reference evidence="11 12" key="1">
    <citation type="submission" date="2018-11" db="EMBL/GenBank/DDBJ databases">
        <title>Genome sequence of Saitozyma podzolica DSM 27192.</title>
        <authorList>
            <person name="Aliyu H."/>
            <person name="Gorte O."/>
            <person name="Ochsenreither K."/>
        </authorList>
    </citation>
    <scope>NUCLEOTIDE SEQUENCE [LARGE SCALE GENOMIC DNA]</scope>
    <source>
        <strain evidence="11 12">DSM 27192</strain>
    </source>
</reference>
<protein>
    <recommendedName>
        <fullName evidence="2 9">Lysophospholipase</fullName>
        <ecNumber evidence="2 9">3.1.1.5</ecNumber>
    </recommendedName>
</protein>
<dbReference type="PROSITE" id="PS51210">
    <property type="entry name" value="PLA2C"/>
    <property type="match status" value="1"/>
</dbReference>
<evidence type="ECO:0000256" key="8">
    <source>
        <dbReference type="PROSITE-ProRule" id="PRU00555"/>
    </source>
</evidence>
<dbReference type="SUPFAM" id="SSF52151">
    <property type="entry name" value="FabD/lysophospholipase-like"/>
    <property type="match status" value="1"/>
</dbReference>
<organism evidence="11 12">
    <name type="scientific">Saitozyma podzolica</name>
    <dbReference type="NCBI Taxonomy" id="1890683"/>
    <lineage>
        <taxon>Eukaryota</taxon>
        <taxon>Fungi</taxon>
        <taxon>Dikarya</taxon>
        <taxon>Basidiomycota</taxon>
        <taxon>Agaricomycotina</taxon>
        <taxon>Tremellomycetes</taxon>
        <taxon>Tremellales</taxon>
        <taxon>Trimorphomycetaceae</taxon>
        <taxon>Saitozyma</taxon>
    </lineage>
</organism>
<gene>
    <name evidence="11" type="ORF">EHS25_000786</name>
</gene>
<dbReference type="PANTHER" id="PTHR10728:SF33">
    <property type="entry name" value="LYSOPHOSPHOLIPASE 1-RELATED"/>
    <property type="match status" value="1"/>
</dbReference>
<dbReference type="AlphaFoldDB" id="A0A427YX91"/>
<proteinExistence type="inferred from homology"/>
<keyword evidence="6 8" id="KW-0443">Lipid metabolism</keyword>
<comment type="similarity">
    <text evidence="1 9">Belongs to the lysophospholipase family.</text>
</comment>
<evidence type="ECO:0000313" key="11">
    <source>
        <dbReference type="EMBL" id="RSH95694.1"/>
    </source>
</evidence>
<keyword evidence="12" id="KW-1185">Reference proteome</keyword>
<dbReference type="Pfam" id="PF01735">
    <property type="entry name" value="PLA2_B"/>
    <property type="match status" value="1"/>
</dbReference>
<dbReference type="InterPro" id="IPR016035">
    <property type="entry name" value="Acyl_Trfase/lysoPLipase"/>
</dbReference>